<keyword evidence="1" id="KW-0614">Plasmid</keyword>
<evidence type="ECO:0000313" key="1">
    <source>
        <dbReference type="EMBL" id="ACV37794.1"/>
    </source>
</evidence>
<reference evidence="1" key="1">
    <citation type="submission" date="2009-08" db="EMBL/GenBank/DDBJ databases">
        <authorList>
            <consortium name="US DOE Joint Genome Institute"/>
            <person name="Lucas S."/>
            <person name="Copeland A."/>
            <person name="Lapidus A."/>
            <person name="Glavina del Rio T."/>
            <person name="Dalin E."/>
            <person name="Tice H."/>
            <person name="Bruce D."/>
            <person name="Barry K."/>
            <person name="Pitluck S."/>
            <person name="Lowry S."/>
            <person name="Larimer F."/>
            <person name="Land M."/>
            <person name="Hauser L."/>
            <person name="Kyrpides N."/>
            <person name="Ivanova N."/>
            <person name="McMahon K.D."/>
            <person name="Hugenholtz P."/>
        </authorList>
    </citation>
    <scope>NUCLEOTIDE SEQUENCE</scope>
    <source>
        <strain evidence="1">UW-1</strain>
        <plasmid evidence="1">pAph01</plasmid>
    </source>
</reference>
<protein>
    <submittedName>
        <fullName evidence="1">Uncharacterized protein</fullName>
    </submittedName>
</protein>
<name>C7RVY4_ACCRE</name>
<proteinExistence type="predicted"/>
<dbReference type="HOGENOM" id="CLU_2911779_0_0_4"/>
<dbReference type="OrthoDB" id="9763857at2"/>
<organism evidence="1">
    <name type="scientific">Accumulibacter regalis</name>
    <dbReference type="NCBI Taxonomy" id="522306"/>
    <lineage>
        <taxon>Bacteria</taxon>
        <taxon>Pseudomonadati</taxon>
        <taxon>Pseudomonadota</taxon>
        <taxon>Betaproteobacteria</taxon>
        <taxon>Candidatus Accumulibacter</taxon>
    </lineage>
</organism>
<dbReference type="EMBL" id="CP001716">
    <property type="protein sequence ID" value="ACV37794.1"/>
    <property type="molecule type" value="Genomic_DNA"/>
</dbReference>
<dbReference type="AlphaFoldDB" id="C7RVY4"/>
<reference evidence="1" key="2">
    <citation type="submission" date="2009-09" db="EMBL/GenBank/DDBJ databases">
        <title>Complete sequence of plasmid1 of Candidatus Accumulibacter phosphatis clade IIA str. UW-1.</title>
        <authorList>
            <consortium name="US DOE Joint Genome Institute"/>
            <person name="Martin H.G."/>
            <person name="Ivanova N."/>
            <person name="Kunin V."/>
            <person name="Warnecke F."/>
            <person name="Barry K."/>
            <person name="He S."/>
            <person name="Salamov A."/>
            <person name="Szeto E."/>
            <person name="Dalin E."/>
            <person name="Pangilinan J.L."/>
            <person name="Lapidus A."/>
            <person name="Lowry S."/>
            <person name="Kyrpides N.C."/>
            <person name="McMahon K.D."/>
            <person name="Hugenholtz P."/>
        </authorList>
    </citation>
    <scope>NUCLEOTIDE SEQUENCE [LARGE SCALE GENOMIC DNA]</scope>
    <source>
        <strain evidence="1">UW-1</strain>
        <plasmid evidence="1">pAph01</plasmid>
        <plasmid>UW-1</plasmid>
    </source>
</reference>
<geneLocation type="plasmid" evidence="1">
    <name>pAph01</name>
</geneLocation>
<gene>
    <name evidence="1" type="ordered locus">CAP2UW1_4667</name>
</gene>
<sequence length="61" mass="7095">MERETGQHFDPAIYAVFRQIALRLYEQGQSRDHAQWILELKVMLERCLKMKTAPEGAAAFT</sequence>
<accession>C7RVY4</accession>
<dbReference type="KEGG" id="app:CAP2UW1_4667"/>